<feature type="region of interest" description="Disordered" evidence="8">
    <location>
        <begin position="1"/>
        <end position="20"/>
    </location>
</feature>
<dbReference type="EMBL" id="AP024488">
    <property type="protein sequence ID" value="BCS98035.1"/>
    <property type="molecule type" value="Genomic_DNA"/>
</dbReference>
<evidence type="ECO:0000256" key="7">
    <source>
        <dbReference type="ARBA" id="ARBA00023136"/>
    </source>
</evidence>
<dbReference type="Pfam" id="PF02028">
    <property type="entry name" value="BCCT"/>
    <property type="match status" value="1"/>
</dbReference>
<feature type="transmembrane region" description="Helical" evidence="9">
    <location>
        <begin position="103"/>
        <end position="124"/>
    </location>
</feature>
<evidence type="ECO:0000256" key="5">
    <source>
        <dbReference type="ARBA" id="ARBA00022692"/>
    </source>
</evidence>
<keyword evidence="3" id="KW-0813">Transport</keyword>
<feature type="transmembrane region" description="Helical" evidence="9">
    <location>
        <begin position="329"/>
        <end position="347"/>
    </location>
</feature>
<keyword evidence="6 9" id="KW-1133">Transmembrane helix</keyword>
<dbReference type="RefSeq" id="WP_236889441.1">
    <property type="nucleotide sequence ID" value="NZ_AP024488.1"/>
</dbReference>
<organism evidence="10 11">
    <name type="scientific">Desulfoluna limicola</name>
    <dbReference type="NCBI Taxonomy" id="2810562"/>
    <lineage>
        <taxon>Bacteria</taxon>
        <taxon>Pseudomonadati</taxon>
        <taxon>Thermodesulfobacteriota</taxon>
        <taxon>Desulfobacteria</taxon>
        <taxon>Desulfobacterales</taxon>
        <taxon>Desulfolunaceae</taxon>
        <taxon>Desulfoluna</taxon>
    </lineage>
</organism>
<feature type="transmembrane region" description="Helical" evidence="9">
    <location>
        <begin position="483"/>
        <end position="501"/>
    </location>
</feature>
<evidence type="ECO:0000256" key="2">
    <source>
        <dbReference type="ARBA" id="ARBA00005658"/>
    </source>
</evidence>
<evidence type="ECO:0000256" key="4">
    <source>
        <dbReference type="ARBA" id="ARBA00022475"/>
    </source>
</evidence>
<evidence type="ECO:0000256" key="8">
    <source>
        <dbReference type="SAM" id="MobiDB-lite"/>
    </source>
</evidence>
<proteinExistence type="inferred from homology"/>
<dbReference type="InterPro" id="IPR018093">
    <property type="entry name" value="BCCT_CS"/>
</dbReference>
<evidence type="ECO:0000256" key="9">
    <source>
        <dbReference type="SAM" id="Phobius"/>
    </source>
</evidence>
<evidence type="ECO:0000256" key="3">
    <source>
        <dbReference type="ARBA" id="ARBA00022448"/>
    </source>
</evidence>
<evidence type="ECO:0000313" key="10">
    <source>
        <dbReference type="EMBL" id="BCS98035.1"/>
    </source>
</evidence>
<dbReference type="PANTHER" id="PTHR30047:SF7">
    <property type="entry name" value="HIGH-AFFINITY CHOLINE TRANSPORT PROTEIN"/>
    <property type="match status" value="1"/>
</dbReference>
<reference evidence="10 11" key="1">
    <citation type="submission" date="2021-02" db="EMBL/GenBank/DDBJ databases">
        <title>Complete genome of Desulfoluna sp. strain ASN36.</title>
        <authorList>
            <person name="Takahashi A."/>
            <person name="Kojima H."/>
            <person name="Fukui M."/>
        </authorList>
    </citation>
    <scope>NUCLEOTIDE SEQUENCE [LARGE SCALE GENOMIC DNA]</scope>
    <source>
        <strain evidence="10 11">ASN36</strain>
    </source>
</reference>
<feature type="transmembrane region" description="Helical" evidence="9">
    <location>
        <begin position="274"/>
        <end position="294"/>
    </location>
</feature>
<name>A0ABN6F8D1_9BACT</name>
<dbReference type="PANTHER" id="PTHR30047">
    <property type="entry name" value="HIGH-AFFINITY CHOLINE TRANSPORT PROTEIN-RELATED"/>
    <property type="match status" value="1"/>
</dbReference>
<dbReference type="InterPro" id="IPR000060">
    <property type="entry name" value="BCCT_transptr"/>
</dbReference>
<feature type="transmembrane region" description="Helical" evidence="9">
    <location>
        <begin position="359"/>
        <end position="384"/>
    </location>
</feature>
<dbReference type="PROSITE" id="PS01303">
    <property type="entry name" value="BCCT"/>
    <property type="match status" value="1"/>
</dbReference>
<evidence type="ECO:0000256" key="1">
    <source>
        <dbReference type="ARBA" id="ARBA00004651"/>
    </source>
</evidence>
<evidence type="ECO:0000256" key="6">
    <source>
        <dbReference type="ARBA" id="ARBA00022989"/>
    </source>
</evidence>
<keyword evidence="5 9" id="KW-0812">Transmembrane</keyword>
<feature type="transmembrane region" description="Helical" evidence="9">
    <location>
        <begin position="457"/>
        <end position="477"/>
    </location>
</feature>
<comment type="subcellular location">
    <subcellularLocation>
        <location evidence="1">Cell membrane</location>
        <topology evidence="1">Multi-pass membrane protein</topology>
    </subcellularLocation>
</comment>
<protein>
    <recommendedName>
        <fullName evidence="12">Choline/carnitine/betaine transporter</fullName>
    </recommendedName>
</protein>
<comment type="similarity">
    <text evidence="2">Belongs to the BCCT transporter (TC 2.A.15) family.</text>
</comment>
<feature type="transmembrane region" description="Helical" evidence="9">
    <location>
        <begin position="241"/>
        <end position="262"/>
    </location>
</feature>
<evidence type="ECO:0000313" key="11">
    <source>
        <dbReference type="Proteomes" id="UP001320148"/>
    </source>
</evidence>
<keyword evidence="4" id="KW-1003">Cell membrane</keyword>
<dbReference type="Proteomes" id="UP001320148">
    <property type="component" value="Chromosome"/>
</dbReference>
<dbReference type="NCBIfam" id="TIGR00842">
    <property type="entry name" value="bcct"/>
    <property type="match status" value="1"/>
</dbReference>
<keyword evidence="11" id="KW-1185">Reference proteome</keyword>
<sequence length="544" mass="59154">MTDSNSTHMETPGESRSSSFDVHPQVFFTSAGIIIGFVVLAVFFHKSMGDFFGVLLTTFSTNAGWFFVWTMNIILAFTLYLMFSRYGDIRLGGDDAEPDFSTLSWFAMLFSAGMGIGLLFYGVAEPMYHFGSGPFLTSSSTEAARTAMAITFLHWGFHPWAVYSIVGLSLAFFSFNKGLPLSIRAVFYPLLGERIHGFWGNTIDILATVATLFGVATSLGLGVQQVNAGLSHLFGWEQSATVQLFLIAGITSIATMSVVKGLDSGIRRLSELNIWLASGLLLFVMVCGPTLFIFNGLLENIGSYIQAFPTLATWSETFENTSWQNGWTVFYWGWWIAWSPFVGMFIARVSRGRTIREFLMGVLCVPAFVTFVWLTVFGNSALFIEMFGAGDLAKAVADNVAVSLFVFLEHFPFSSVSSLLGVLVVVCFFVTSSDSGSMVIDIITAGGNPDPPIPQRLFWAILEGVVAATLLLCGGLAALQSAVIATGLPFAIVLIVMCISLKKGLNEYAGVQTFTVKTGKKKADLFEIEGAEAPQVIFGRNKSA</sequence>
<feature type="transmembrane region" description="Helical" evidence="9">
    <location>
        <begin position="404"/>
        <end position="430"/>
    </location>
</feature>
<evidence type="ECO:0008006" key="12">
    <source>
        <dbReference type="Google" id="ProtNLM"/>
    </source>
</evidence>
<keyword evidence="7 9" id="KW-0472">Membrane</keyword>
<gene>
    <name evidence="10" type="ORF">DSLASN_36670</name>
</gene>
<feature type="transmembrane region" description="Helical" evidence="9">
    <location>
        <begin position="26"/>
        <end position="44"/>
    </location>
</feature>
<accession>A0ABN6F8D1</accession>
<feature type="transmembrane region" description="Helical" evidence="9">
    <location>
        <begin position="64"/>
        <end position="83"/>
    </location>
</feature>
<feature type="transmembrane region" description="Helical" evidence="9">
    <location>
        <begin position="157"/>
        <end position="176"/>
    </location>
</feature>
<feature type="transmembrane region" description="Helical" evidence="9">
    <location>
        <begin position="197"/>
        <end position="221"/>
    </location>
</feature>